<comment type="caution">
    <text evidence="1">The sequence shown here is derived from an EMBL/GenBank/DDBJ whole genome shotgun (WGS) entry which is preliminary data.</text>
</comment>
<reference evidence="1" key="2">
    <citation type="submission" date="2020-11" db="EMBL/GenBank/DDBJ databases">
        <authorList>
            <person name="McCartney M.A."/>
            <person name="Auch B."/>
            <person name="Kono T."/>
            <person name="Mallez S."/>
            <person name="Becker A."/>
            <person name="Gohl D.M."/>
            <person name="Silverstein K.A.T."/>
            <person name="Koren S."/>
            <person name="Bechman K.B."/>
            <person name="Herman A."/>
            <person name="Abrahante J.E."/>
            <person name="Garbe J."/>
        </authorList>
    </citation>
    <scope>NUCLEOTIDE SEQUENCE</scope>
    <source>
        <strain evidence="1">Duluth1</strain>
        <tissue evidence="1">Whole animal</tissue>
    </source>
</reference>
<sequence length="206" mass="23043">MNWSSASYRLDELERMISFPCVVRLAEGFCSDSESKGFSKDDIIGIDSKLVLHKVAAHFANRLSCPRPTEDEYDFGYERSSEEILVPLNYKGKAKVQTCTGKTYTTVKGLIADFPRFAKICRTLKAISADDQPINLPGGTTIELDRIFPGRDTKPDFVCINLNVAGKPTYAKVAVTERAEIRSESDETEYTIKQVMGRLVNASHYL</sequence>
<reference evidence="1" key="1">
    <citation type="journal article" date="2019" name="bioRxiv">
        <title>The Genome of the Zebra Mussel, Dreissena polymorpha: A Resource for Invasive Species Research.</title>
        <authorList>
            <person name="McCartney M.A."/>
            <person name="Auch B."/>
            <person name="Kono T."/>
            <person name="Mallez S."/>
            <person name="Zhang Y."/>
            <person name="Obille A."/>
            <person name="Becker A."/>
            <person name="Abrahante J.E."/>
            <person name="Garbe J."/>
            <person name="Badalamenti J.P."/>
            <person name="Herman A."/>
            <person name="Mangelson H."/>
            <person name="Liachko I."/>
            <person name="Sullivan S."/>
            <person name="Sone E.D."/>
            <person name="Koren S."/>
            <person name="Silverstein K.A.T."/>
            <person name="Beckman K.B."/>
            <person name="Gohl D.M."/>
        </authorList>
    </citation>
    <scope>NUCLEOTIDE SEQUENCE</scope>
    <source>
        <strain evidence="1">Duluth1</strain>
        <tissue evidence="1">Whole animal</tissue>
    </source>
</reference>
<accession>A0A9D4BM64</accession>
<gene>
    <name evidence="1" type="ORF">DPMN_085717</name>
</gene>
<name>A0A9D4BM64_DREPO</name>
<evidence type="ECO:0000313" key="1">
    <source>
        <dbReference type="EMBL" id="KAH3698198.1"/>
    </source>
</evidence>
<dbReference type="AlphaFoldDB" id="A0A9D4BM64"/>
<evidence type="ECO:0000313" key="2">
    <source>
        <dbReference type="Proteomes" id="UP000828390"/>
    </source>
</evidence>
<dbReference type="Proteomes" id="UP000828390">
    <property type="component" value="Unassembled WGS sequence"/>
</dbReference>
<keyword evidence="2" id="KW-1185">Reference proteome</keyword>
<proteinExistence type="predicted"/>
<organism evidence="1 2">
    <name type="scientific">Dreissena polymorpha</name>
    <name type="common">Zebra mussel</name>
    <name type="synonym">Mytilus polymorpha</name>
    <dbReference type="NCBI Taxonomy" id="45954"/>
    <lineage>
        <taxon>Eukaryota</taxon>
        <taxon>Metazoa</taxon>
        <taxon>Spiralia</taxon>
        <taxon>Lophotrochozoa</taxon>
        <taxon>Mollusca</taxon>
        <taxon>Bivalvia</taxon>
        <taxon>Autobranchia</taxon>
        <taxon>Heteroconchia</taxon>
        <taxon>Euheterodonta</taxon>
        <taxon>Imparidentia</taxon>
        <taxon>Neoheterodontei</taxon>
        <taxon>Myida</taxon>
        <taxon>Dreissenoidea</taxon>
        <taxon>Dreissenidae</taxon>
        <taxon>Dreissena</taxon>
    </lineage>
</organism>
<protein>
    <submittedName>
        <fullName evidence="1">Uncharacterized protein</fullName>
    </submittedName>
</protein>
<dbReference type="EMBL" id="JAIWYP010000016">
    <property type="protein sequence ID" value="KAH3698198.1"/>
    <property type="molecule type" value="Genomic_DNA"/>
</dbReference>